<reference evidence="6" key="2">
    <citation type="submission" date="2007-08" db="EMBL/GenBank/DDBJ databases">
        <authorList>
            <person name="Nene V."/>
        </authorList>
    </citation>
    <scope>NUCLEOTIDE SEQUENCE</scope>
    <source>
        <strain evidence="6">T2Bo</strain>
    </source>
</reference>
<sequence length="418" mass="46648">MARRVPLSVYDRLSCGSFVSRPLIHGYRRGAVPVNRPTESQPGHVDDAIDLSTDLQSYRSKINLHPLLRLALLRNHGISQLNSIQESAYMTILSGKDVTLHAPIGSGKTLAYLLPIVNNIYNIHDLLEDLQLRNGGTGVEDDRIRMNALGYSRKVPHAMLTRSIRDVYNDPKELQASATQALESNSTTEKLVDTLYKVDPRQIRRHAKWLPIISRKLWGRRSRNSIFRALMANPLGSVRCCVIVVPNKDLVAQVISELRTIDPLGRLSIQTLTQLHSVPVKDSHKPVDYPNEVVTQPLFPSMHTLHYLQEGPTKIQLSHEDEQKMLENVPTVNIAETTLQMIPINRARVHSRTVKVRSNDCVSHGRLSAGKPGIEITGPHCPNGLITADGLASYGVDGLVPRSVEYAKRPIMIHPVIQ</sequence>
<dbReference type="EMBL" id="AAXT01000001">
    <property type="protein sequence ID" value="EDO08312.1"/>
    <property type="molecule type" value="Genomic_DNA"/>
</dbReference>
<dbReference type="eggNOG" id="KOG0347">
    <property type="taxonomic scope" value="Eukaryota"/>
</dbReference>
<keyword evidence="4" id="KW-0694">RNA-binding</keyword>
<evidence type="ECO:0000256" key="3">
    <source>
        <dbReference type="ARBA" id="ARBA00022840"/>
    </source>
</evidence>
<keyword evidence="2 4" id="KW-0378">Hydrolase</keyword>
<dbReference type="Pfam" id="PF00270">
    <property type="entry name" value="DEAD"/>
    <property type="match status" value="1"/>
</dbReference>
<dbReference type="GO" id="GO:0003724">
    <property type="term" value="F:RNA helicase activity"/>
    <property type="evidence" value="ECO:0007669"/>
    <property type="project" value="UniProtKB-EC"/>
</dbReference>
<keyword evidence="3 4" id="KW-0067">ATP-binding</keyword>
<keyword evidence="1 4" id="KW-0547">Nucleotide-binding</keyword>
<name>A7AP28_BABBO</name>
<evidence type="ECO:0000256" key="1">
    <source>
        <dbReference type="ARBA" id="ARBA00022741"/>
    </source>
</evidence>
<dbReference type="SMART" id="SM00487">
    <property type="entry name" value="DEXDc"/>
    <property type="match status" value="1"/>
</dbReference>
<comment type="catalytic activity">
    <reaction evidence="4">
        <text>ATP + H2O = ADP + phosphate + H(+)</text>
        <dbReference type="Rhea" id="RHEA:13065"/>
        <dbReference type="ChEBI" id="CHEBI:15377"/>
        <dbReference type="ChEBI" id="CHEBI:15378"/>
        <dbReference type="ChEBI" id="CHEBI:30616"/>
        <dbReference type="ChEBI" id="CHEBI:43474"/>
        <dbReference type="ChEBI" id="CHEBI:456216"/>
        <dbReference type="EC" id="3.6.4.13"/>
    </reaction>
</comment>
<dbReference type="Gene3D" id="3.40.50.300">
    <property type="entry name" value="P-loop containing nucleotide triphosphate hydrolases"/>
    <property type="match status" value="1"/>
</dbReference>
<dbReference type="STRING" id="5865.A7AP28"/>
<evidence type="ECO:0000259" key="5">
    <source>
        <dbReference type="SMART" id="SM00487"/>
    </source>
</evidence>
<dbReference type="InterPro" id="IPR027417">
    <property type="entry name" value="P-loop_NTPase"/>
</dbReference>
<dbReference type="SUPFAM" id="SSF52540">
    <property type="entry name" value="P-loop containing nucleoside triphosphate hydrolases"/>
    <property type="match status" value="1"/>
</dbReference>
<evidence type="ECO:0000313" key="6">
    <source>
        <dbReference type="EMBL" id="EDO08312.1"/>
    </source>
</evidence>
<dbReference type="GO" id="GO:0003723">
    <property type="term" value="F:RNA binding"/>
    <property type="evidence" value="ECO:0007669"/>
    <property type="project" value="UniProtKB-UniRule"/>
</dbReference>
<dbReference type="InterPro" id="IPR011545">
    <property type="entry name" value="DEAD/DEAH_box_helicase_dom"/>
</dbReference>
<reference evidence="6" key="1">
    <citation type="journal article" date="2007" name="PLoS Pathog.">
        <title>Genome sequence of Babesia bovis and comparative analysis of apicomplexan hemoprotozoa.</title>
        <authorList>
            <person name="Brayton K.A."/>
            <person name="Lau A.O.T."/>
            <person name="Herndon D.R."/>
            <person name="Hannick L."/>
            <person name="Kappmeyer L.S."/>
            <person name="Berens S.J."/>
            <person name="Bidwell S.L."/>
            <person name="Brown W.C."/>
            <person name="Crabtree J."/>
            <person name="Fadrosh D."/>
            <person name="Feldblum T."/>
            <person name="Forberger H.A."/>
            <person name="Haas B.J."/>
            <person name="Howell J.M."/>
            <person name="Khouri H."/>
            <person name="Koo H."/>
            <person name="Mann D.J."/>
            <person name="Norimine J."/>
            <person name="Paulsen I.T."/>
            <person name="Radune D."/>
            <person name="Ren Q."/>
            <person name="Smith R.K. Jr."/>
            <person name="Suarez C.E."/>
            <person name="White O."/>
            <person name="Wortman J.R."/>
            <person name="Knowles D.P. Jr."/>
            <person name="McElwain T.F."/>
            <person name="Nene V.M."/>
        </authorList>
    </citation>
    <scope>NUCLEOTIDE SEQUENCE [LARGE SCALE GENOMIC DNA]</scope>
    <source>
        <strain evidence="6">T2Bo</strain>
    </source>
</reference>
<comment type="caution">
    <text evidence="6">The sequence shown here is derived from an EMBL/GenBank/DDBJ whole genome shotgun (WGS) entry which is preliminary data.</text>
</comment>
<dbReference type="GO" id="GO:0005524">
    <property type="term" value="F:ATP binding"/>
    <property type="evidence" value="ECO:0007669"/>
    <property type="project" value="UniProtKB-UniRule"/>
</dbReference>
<dbReference type="InterPro" id="IPR014001">
    <property type="entry name" value="Helicase_ATP-bd"/>
</dbReference>
<dbReference type="PANTHER" id="PTHR24031">
    <property type="entry name" value="RNA HELICASE"/>
    <property type="match status" value="1"/>
</dbReference>
<evidence type="ECO:0000256" key="4">
    <source>
        <dbReference type="RuleBase" id="RU365068"/>
    </source>
</evidence>
<feature type="domain" description="Helicase ATP-binding" evidence="5">
    <location>
        <begin position="77"/>
        <end position="414"/>
    </location>
</feature>
<dbReference type="GO" id="GO:0016787">
    <property type="term" value="F:hydrolase activity"/>
    <property type="evidence" value="ECO:0007669"/>
    <property type="project" value="UniProtKB-KW"/>
</dbReference>
<proteinExistence type="inferred from homology"/>
<gene>
    <name evidence="6" type="ORF">BBOV_III007510</name>
</gene>
<dbReference type="InParanoid" id="A7AP28"/>
<comment type="function">
    <text evidence="4">RNA helicase.</text>
</comment>
<dbReference type="GeneID" id="5480131"/>
<protein>
    <recommendedName>
        <fullName evidence="4">ATP-dependent RNA helicase</fullName>
        <ecNumber evidence="4">3.6.4.13</ecNumber>
    </recommendedName>
</protein>
<dbReference type="AlphaFoldDB" id="A7AP28"/>
<comment type="domain">
    <text evidence="4">The Q motif is unique to and characteristic of the DEAD box family of RNA helicases and controls ATP binding and hydrolysis.</text>
</comment>
<dbReference type="EC" id="3.6.4.13" evidence="4"/>
<comment type="similarity">
    <text evidence="4">Belongs to the DEAD box helicase family.</text>
</comment>
<evidence type="ECO:0000256" key="2">
    <source>
        <dbReference type="ARBA" id="ARBA00022801"/>
    </source>
</evidence>
<organism evidence="6">
    <name type="scientific">Babesia bovis</name>
    <dbReference type="NCBI Taxonomy" id="5865"/>
    <lineage>
        <taxon>Eukaryota</taxon>
        <taxon>Sar</taxon>
        <taxon>Alveolata</taxon>
        <taxon>Apicomplexa</taxon>
        <taxon>Aconoidasida</taxon>
        <taxon>Piroplasmida</taxon>
        <taxon>Babesiidae</taxon>
        <taxon>Babesia</taxon>
    </lineage>
</organism>
<dbReference type="KEGG" id="bbo:BBOV_III007500"/>
<accession>A7AP28</accession>
<keyword evidence="4" id="KW-0347">Helicase</keyword>
<dbReference type="VEuPathDB" id="PiroplasmaDB:BBOV_III007500"/>